<organism evidence="3 4">
    <name type="scientific">Talaromyces pinophilus</name>
    <name type="common">Penicillium pinophilum</name>
    <dbReference type="NCBI Taxonomy" id="128442"/>
    <lineage>
        <taxon>Eukaryota</taxon>
        <taxon>Fungi</taxon>
        <taxon>Dikarya</taxon>
        <taxon>Ascomycota</taxon>
        <taxon>Pezizomycotina</taxon>
        <taxon>Eurotiomycetes</taxon>
        <taxon>Eurotiomycetidae</taxon>
        <taxon>Eurotiales</taxon>
        <taxon>Trichocomaceae</taxon>
        <taxon>Talaromyces</taxon>
        <taxon>Talaromyces sect. Talaromyces</taxon>
    </lineage>
</organism>
<dbReference type="Proteomes" id="UP000053095">
    <property type="component" value="Unassembled WGS sequence"/>
</dbReference>
<dbReference type="PANTHER" id="PTHR43569:SF2">
    <property type="entry name" value="AMIDOHYDROLASE-RELATED DOMAIN-CONTAINING PROTEIN"/>
    <property type="match status" value="1"/>
</dbReference>
<dbReference type="InterPro" id="IPR006680">
    <property type="entry name" value="Amidohydro-rel"/>
</dbReference>
<reference evidence="4" key="1">
    <citation type="journal article" date="2015" name="Genome Announc.">
        <title>Draft genome sequence of Talaromyces cellulolyticus strain Y-94, a source of lignocellulosic biomass-degrading enzymes.</title>
        <authorList>
            <person name="Fujii T."/>
            <person name="Koike H."/>
            <person name="Sawayama S."/>
            <person name="Yano S."/>
            <person name="Inoue H."/>
        </authorList>
    </citation>
    <scope>NUCLEOTIDE SEQUENCE [LARGE SCALE GENOMIC DNA]</scope>
    <source>
        <strain evidence="4">Y-94</strain>
    </source>
</reference>
<feature type="domain" description="Amidohydrolase-related" evidence="2">
    <location>
        <begin position="153"/>
        <end position="378"/>
    </location>
</feature>
<dbReference type="GO" id="GO:0016787">
    <property type="term" value="F:hydrolase activity"/>
    <property type="evidence" value="ECO:0007669"/>
    <property type="project" value="InterPro"/>
</dbReference>
<accession>A0A478EDT7</accession>
<sequence length="382" mass="42838">MTIPIVDSHIHLWTETQLETLAWHNPNNPLGSQHSVEDYVSSAAAQETSKYQLQGFVYLEVDRISSVEEENDTKGWKHVLDEVSFLARIARGTPADGEGHVETHKSLMLGFVPWAPVPGGPVVLERYVSLVKGRIASSSATNTEFYENDEVWKKFRGFRYLVQDKPAGTMLQPDFVEGLKWLGKQRLVFDLGVDARQGGLGQLREAVELIRRVNDGVSQEDRVVIIINHLCKPNLHIPPDQANNHPDFLEWKDLITAMATHSTTTYMKLSGLFSEYPQQSEEITQGDEDPLIDRLVDHARPWTDAVFDAFGPHRVMFGSDWPVCTVGTGATASKSGGGRTGAWIRWRKVVERILERRGLSEDEKKDVWGGVAVRAYGLDIVP</sequence>
<dbReference type="Gene3D" id="3.20.20.140">
    <property type="entry name" value="Metal-dependent hydrolases"/>
    <property type="match status" value="1"/>
</dbReference>
<keyword evidence="4" id="KW-1185">Reference proteome</keyword>
<name>A0A478EDT7_TALPI</name>
<evidence type="ECO:0000313" key="4">
    <source>
        <dbReference type="Proteomes" id="UP000053095"/>
    </source>
</evidence>
<evidence type="ECO:0000313" key="3">
    <source>
        <dbReference type="EMBL" id="GAM43069.1"/>
    </source>
</evidence>
<dbReference type="InterPro" id="IPR052350">
    <property type="entry name" value="Metallo-dep_Lactonases"/>
</dbReference>
<evidence type="ECO:0000259" key="2">
    <source>
        <dbReference type="Pfam" id="PF04909"/>
    </source>
</evidence>
<comment type="similarity">
    <text evidence="1">Belongs to the metallo-dependent hydrolases superfamily.</text>
</comment>
<dbReference type="InterPro" id="IPR032466">
    <property type="entry name" value="Metal_Hydrolase"/>
</dbReference>
<proteinExistence type="inferred from homology"/>
<gene>
    <name evidence="3" type="ORF">TCE0_044f17586</name>
</gene>
<dbReference type="AlphaFoldDB" id="A0A478EDT7"/>
<protein>
    <recommendedName>
        <fullName evidence="2">Amidohydrolase-related domain-containing protein</fullName>
    </recommendedName>
</protein>
<dbReference type="Pfam" id="PF04909">
    <property type="entry name" value="Amidohydro_2"/>
    <property type="match status" value="1"/>
</dbReference>
<dbReference type="EMBL" id="DF933840">
    <property type="protein sequence ID" value="GAM43069.1"/>
    <property type="molecule type" value="Genomic_DNA"/>
</dbReference>
<dbReference type="PANTHER" id="PTHR43569">
    <property type="entry name" value="AMIDOHYDROLASE"/>
    <property type="match status" value="1"/>
</dbReference>
<evidence type="ECO:0000256" key="1">
    <source>
        <dbReference type="ARBA" id="ARBA00038310"/>
    </source>
</evidence>
<dbReference type="SUPFAM" id="SSF51556">
    <property type="entry name" value="Metallo-dependent hydrolases"/>
    <property type="match status" value="1"/>
</dbReference>